<accession>A0ABW9ZH45</accession>
<organism evidence="1 2">
    <name type="scientific">Pannonibacter tanglangensis</name>
    <dbReference type="NCBI Taxonomy" id="2750084"/>
    <lineage>
        <taxon>Bacteria</taxon>
        <taxon>Pseudomonadati</taxon>
        <taxon>Pseudomonadota</taxon>
        <taxon>Alphaproteobacteria</taxon>
        <taxon>Hyphomicrobiales</taxon>
        <taxon>Stappiaceae</taxon>
        <taxon>Pannonibacter</taxon>
    </lineage>
</organism>
<dbReference type="RefSeq" id="WP_161676194.1">
    <property type="nucleotide sequence ID" value="NZ_JAABLP010000003.1"/>
</dbReference>
<proteinExistence type="predicted"/>
<evidence type="ECO:0000313" key="1">
    <source>
        <dbReference type="EMBL" id="NBN64178.1"/>
    </source>
</evidence>
<keyword evidence="2" id="KW-1185">Reference proteome</keyword>
<name>A0ABW9ZH45_9HYPH</name>
<dbReference type="EMBL" id="JAABLP010000003">
    <property type="protein sequence ID" value="NBN64178.1"/>
    <property type="molecule type" value="Genomic_DNA"/>
</dbReference>
<comment type="caution">
    <text evidence="1">The sequence shown here is derived from an EMBL/GenBank/DDBJ whole genome shotgun (WGS) entry which is preliminary data.</text>
</comment>
<reference evidence="1 2" key="1">
    <citation type="submission" date="2020-01" db="EMBL/GenBank/DDBJ databases">
        <authorList>
            <person name="Peng S.Y."/>
            <person name="Li J."/>
            <person name="Wang M."/>
            <person name="Wang L."/>
            <person name="Wang C.Q."/>
            <person name="Wang J.R."/>
        </authorList>
    </citation>
    <scope>NUCLEOTIDE SEQUENCE [LARGE SCALE GENOMIC DNA]</scope>
    <source>
        <strain evidence="1 2">XCT-34</strain>
    </source>
</reference>
<sequence>MTETEQTELRHLLSELSLTIQHTLVNNEPAREALLQQIQLLNEAWGMAGTNPQSGRGFDLRPTRLRLLACAAGLQSDAETAREWGERSIALDLRAVANATLNAARVRGLLPRE</sequence>
<protein>
    <submittedName>
        <fullName evidence="1">Uncharacterized protein</fullName>
    </submittedName>
</protein>
<evidence type="ECO:0000313" key="2">
    <source>
        <dbReference type="Proteomes" id="UP000541347"/>
    </source>
</evidence>
<dbReference type="Proteomes" id="UP000541347">
    <property type="component" value="Unassembled WGS sequence"/>
</dbReference>
<gene>
    <name evidence="1" type="ORF">GWI71_10845</name>
</gene>